<feature type="transmembrane region" description="Helical" evidence="1">
    <location>
        <begin position="49"/>
        <end position="70"/>
    </location>
</feature>
<dbReference type="AlphaFoldDB" id="A0A4Z0GP01"/>
<dbReference type="EMBL" id="SRJD01000012">
    <property type="protein sequence ID" value="TGA97698.1"/>
    <property type="molecule type" value="Genomic_DNA"/>
</dbReference>
<dbReference type="RefSeq" id="WP_135348907.1">
    <property type="nucleotide sequence ID" value="NZ_SRJD01000012.1"/>
</dbReference>
<keyword evidence="1" id="KW-1133">Transmembrane helix</keyword>
<evidence type="ECO:0000256" key="1">
    <source>
        <dbReference type="SAM" id="Phobius"/>
    </source>
</evidence>
<dbReference type="Pfam" id="PF11457">
    <property type="entry name" value="DUF3021"/>
    <property type="match status" value="1"/>
</dbReference>
<accession>A0A4Z0GP01</accession>
<comment type="caution">
    <text evidence="2">The sequence shown here is derived from an EMBL/GenBank/DDBJ whole genome shotgun (WGS) entry which is preliminary data.</text>
</comment>
<protein>
    <submittedName>
        <fullName evidence="2">DUF3021 domain-containing protein</fullName>
    </submittedName>
</protein>
<reference evidence="2 3" key="1">
    <citation type="journal article" date="2015" name="Int. J. Syst. Evol. Microbiol.">
        <title>Sporolactobacillus shoreae sp. nov. and Sporolactobacillus spathodeae sp. nov., two spore-forming lactic acid bacteria isolated from tree barks in Thailand.</title>
        <authorList>
            <person name="Thamacharoensuk T."/>
            <person name="Kitahara M."/>
            <person name="Ohkuma M."/>
            <person name="Thongchul N."/>
            <person name="Tanasupawat S."/>
        </authorList>
    </citation>
    <scope>NUCLEOTIDE SEQUENCE [LARGE SCALE GENOMIC DNA]</scope>
    <source>
        <strain evidence="2 3">BK92</strain>
    </source>
</reference>
<dbReference type="Proteomes" id="UP000298347">
    <property type="component" value="Unassembled WGS sequence"/>
</dbReference>
<gene>
    <name evidence="2" type="ORF">E4665_11385</name>
</gene>
<sequence>MHWFSQIIKLIRNVMIGFGMGAIATAVYLFIALRLQLPMLSTGLMLKELLGSMAFGAYCGTISLIFEWGMQKVRKDNVVSFLFWRTALNFLLMITGFWIAGKWLGWFETDLSTLFWLLGSFLFVYILIWLFSYLYQKKLAKQLNEGLKKL</sequence>
<keyword evidence="1" id="KW-0472">Membrane</keyword>
<feature type="transmembrane region" description="Helical" evidence="1">
    <location>
        <begin position="12"/>
        <end position="37"/>
    </location>
</feature>
<keyword evidence="3" id="KW-1185">Reference proteome</keyword>
<proteinExistence type="predicted"/>
<keyword evidence="1" id="KW-0812">Transmembrane</keyword>
<organism evidence="2 3">
    <name type="scientific">Sporolactobacillus shoreae</name>
    <dbReference type="NCBI Taxonomy" id="1465501"/>
    <lineage>
        <taxon>Bacteria</taxon>
        <taxon>Bacillati</taxon>
        <taxon>Bacillota</taxon>
        <taxon>Bacilli</taxon>
        <taxon>Bacillales</taxon>
        <taxon>Sporolactobacillaceae</taxon>
        <taxon>Sporolactobacillus</taxon>
    </lineage>
</organism>
<feature type="transmembrane region" description="Helical" evidence="1">
    <location>
        <begin position="82"/>
        <end position="101"/>
    </location>
</feature>
<evidence type="ECO:0000313" key="2">
    <source>
        <dbReference type="EMBL" id="TGA97698.1"/>
    </source>
</evidence>
<dbReference type="InterPro" id="IPR021560">
    <property type="entry name" value="DUF3021"/>
</dbReference>
<evidence type="ECO:0000313" key="3">
    <source>
        <dbReference type="Proteomes" id="UP000298347"/>
    </source>
</evidence>
<dbReference type="OrthoDB" id="2934041at2"/>
<name>A0A4Z0GP01_9BACL</name>
<feature type="transmembrane region" description="Helical" evidence="1">
    <location>
        <begin position="113"/>
        <end position="135"/>
    </location>
</feature>